<gene>
    <name evidence="20" type="ORF">X798_03155</name>
</gene>
<evidence type="ECO:0000313" key="20">
    <source>
        <dbReference type="EMBL" id="OZC09752.1"/>
    </source>
</evidence>
<evidence type="ECO:0000256" key="1">
    <source>
        <dbReference type="ARBA" id="ARBA00003950"/>
    </source>
</evidence>
<evidence type="ECO:0000256" key="13">
    <source>
        <dbReference type="ARBA" id="ARBA00031344"/>
    </source>
</evidence>
<sequence>METLTTVTLGSESNKINHAISASHPNLLTESHLCFNKDHFSRTDFNVERFLNLARRRASLQQIHNDLRVYLKIVQNSMIELINDDYADFVNLSSNLVGLKEAVDELTKDIETIWHDFFSSTQSIKQSVEFVEQKTTDLIACRKAQYEIRGQIFLIKSIERLADKIASSPKEIEQFWLQSFADAVIDVVLWFGKMNIIDDKVTTAYAVCLTHVRKLTEYWLIQDLKGDCRFIEQILGIIILNNSTDSAISCVMTEIIGEHIGEPKNNLGDFLDEIYGTIRKLREDWLQKVENNGVSSANISSFLDKCLLTFIVSSLDQYFGSVVVPSDNRLFHRCYKATCEFISNWPGTANLCTVLRMIRNRFNLVVYFKLETQHFLSQLTNELDPSVIKLTANEKKEEWEEKVFHDFSKLIVDTLERIWSDEVYLPTLIDKFWDFTLKVLAKYLEWIEGIKSYYWTDKKAPKDFEIWRMFCALCADFVTVDNRTFGIALSSIWPKIREHKLDVTVFGQCLSIFSTKIAERIHEFEKFIVEDAITLLTKILDGVCGIPRQYRWTKKPAPTEISPYVSETLATLELFRNEMNHCCWNEENASSVYKQIFDKSLEVFSMKANQVLKSVEQTETSLQRFKRKSLAVNENNADSDENKIRRQLLLDLDYFKTLAISYHIEISHIEALMLRANPSSETVQIPDLIEELETMSATWADIQRLAADFQRIQLTGNSKKLSENNCVELISMLIKSKAIDILFTTDGKEDYINLLCRDLNERLIDDGIVSISQLAKTWDLPTEILNGLVLVEVGSKVDAIRDGDALYTRSYLSAQRNIIRAMLCGLTKVTPIARLQSELELTNAMFWSLFDELDATKEVPGKIVGARTSNHCLYHPKIYTVLVKQYILRTFLQEGILKLSVFKKLSVAEPKIYMKELLNNVEHSTLINFPSAIISMKVWNEIEAAVKEEMNSKSFVDIRLHMPEAVQSNADMNQAVTFLMKNSEDWLFVSDTSYIYSRQLHSFAMRSLESLINTRAEEFASSWGKQKIPKKQEKKQDEDWSAAKGKKGKSGKGKVVKQILAEESTPEEELIMELKRTSDIPDELLEDIVEQIRTKAETLLKTRVELLLHNVQTISVQDQKRSHAQLQETLRALYNNICIFEDGAATFEDTVAANLKVYLLRTVCTHFANYVLSYISRTQNIDTLTTKARNETIASIGNTENRTAVEKLFTALLTKNLESFHDAVFGVCSSAICALNLKVPDKKQRVELIKIYEEQLLSQLRECTDPPSGLLLALLILLARNEKIAVHASGKFVSHLIAKVEKHPETSTELAELLTSFQKMVISSMQSKDDVNLIAKLNEKLVALMAAVNGFEYVEKPTVDDVVLEL</sequence>
<evidence type="ECO:0000259" key="18">
    <source>
        <dbReference type="Pfam" id="PF23659"/>
    </source>
</evidence>
<evidence type="ECO:0000256" key="7">
    <source>
        <dbReference type="ARBA" id="ARBA00022679"/>
    </source>
</evidence>
<proteinExistence type="inferred from homology"/>
<dbReference type="InterPro" id="IPR056761">
    <property type="entry name" value="Ufl1-like_C"/>
</dbReference>
<dbReference type="InterPro" id="IPR024602">
    <property type="entry name" value="COG_su2_N"/>
</dbReference>
<keyword evidence="11" id="KW-0472">Membrane</keyword>
<accession>A0A238BWV1</accession>
<protein>
    <recommendedName>
        <fullName evidence="5">Conserved oligomeric Golgi complex subunit 2</fullName>
    </recommendedName>
    <alternativeName>
        <fullName evidence="13">Component of oligomeric Golgi complex 2</fullName>
    </alternativeName>
    <alternativeName>
        <fullName evidence="4">E3 UFM1-protein ligase 1 homolog</fullName>
    </alternativeName>
    <alternativeName>
        <fullName evidence="12">E3 UFM1-protein transferase 1 homolog</fullName>
    </alternativeName>
</protein>
<evidence type="ECO:0000259" key="17">
    <source>
        <dbReference type="Pfam" id="PF12022"/>
    </source>
</evidence>
<evidence type="ECO:0000256" key="3">
    <source>
        <dbReference type="ARBA" id="ARBA00010789"/>
    </source>
</evidence>
<feature type="region of interest" description="Disordered" evidence="14">
    <location>
        <begin position="1023"/>
        <end position="1056"/>
    </location>
</feature>
<organism evidence="20 21">
    <name type="scientific">Onchocerca flexuosa</name>
    <dbReference type="NCBI Taxonomy" id="387005"/>
    <lineage>
        <taxon>Eukaryota</taxon>
        <taxon>Metazoa</taxon>
        <taxon>Ecdysozoa</taxon>
        <taxon>Nematoda</taxon>
        <taxon>Chromadorea</taxon>
        <taxon>Rhabditida</taxon>
        <taxon>Spirurina</taxon>
        <taxon>Spiruromorpha</taxon>
        <taxon>Filarioidea</taxon>
        <taxon>Onchocercidae</taxon>
        <taxon>Onchocerca</taxon>
    </lineage>
</organism>
<evidence type="ECO:0000256" key="8">
    <source>
        <dbReference type="ARBA" id="ARBA00022786"/>
    </source>
</evidence>
<feature type="compositionally biased region" description="Basic residues" evidence="14">
    <location>
        <begin position="1044"/>
        <end position="1055"/>
    </location>
</feature>
<evidence type="ECO:0000259" key="16">
    <source>
        <dbReference type="Pfam" id="PF09743"/>
    </source>
</evidence>
<feature type="domain" description="E3 UFM1-protein ligase 1-like N-terminal" evidence="16">
    <location>
        <begin position="749"/>
        <end position="913"/>
    </location>
</feature>
<evidence type="ECO:0000256" key="12">
    <source>
        <dbReference type="ARBA" id="ARBA00030452"/>
    </source>
</evidence>
<name>A0A238BWV1_9BILA</name>
<dbReference type="Pfam" id="PF25870">
    <property type="entry name" value="WHD_UFL1_5th"/>
    <property type="match status" value="1"/>
</dbReference>
<dbReference type="InterPro" id="IPR056579">
    <property type="entry name" value="Ufl1_N"/>
</dbReference>
<keyword evidence="8" id="KW-0833">Ubl conjugation pathway</keyword>
<dbReference type="GO" id="GO:0005789">
    <property type="term" value="C:endoplasmic reticulum membrane"/>
    <property type="evidence" value="ECO:0007669"/>
    <property type="project" value="TreeGrafter"/>
</dbReference>
<dbReference type="InterPro" id="IPR024603">
    <property type="entry name" value="COG_complex_COG2_C"/>
</dbReference>
<dbReference type="GO" id="GO:0034976">
    <property type="term" value="P:response to endoplasmic reticulum stress"/>
    <property type="evidence" value="ECO:0007669"/>
    <property type="project" value="TreeGrafter"/>
</dbReference>
<comment type="function">
    <text evidence="1">E3 UFM1-protein ligase that mediates ufmylation of target proteins.</text>
</comment>
<feature type="domain" description="COG complex component COG2 C-terminal" evidence="17">
    <location>
        <begin position="360"/>
        <end position="651"/>
    </location>
</feature>
<dbReference type="Pfam" id="PF23659">
    <property type="entry name" value="UFL1"/>
    <property type="match status" value="1"/>
</dbReference>
<evidence type="ECO:0000256" key="11">
    <source>
        <dbReference type="ARBA" id="ARBA00023136"/>
    </source>
</evidence>
<dbReference type="InterPro" id="IPR018611">
    <property type="entry name" value="Ufl1"/>
</dbReference>
<dbReference type="OrthoDB" id="332281at2759"/>
<reference evidence="20 21" key="1">
    <citation type="submission" date="2015-12" db="EMBL/GenBank/DDBJ databases">
        <title>Draft genome of the nematode, Onchocerca flexuosa.</title>
        <authorList>
            <person name="Mitreva M."/>
        </authorList>
    </citation>
    <scope>NUCLEOTIDE SEQUENCE [LARGE SCALE GENOMIC DNA]</scope>
    <source>
        <strain evidence="20">Red Deer</strain>
    </source>
</reference>
<evidence type="ECO:0000313" key="21">
    <source>
        <dbReference type="Proteomes" id="UP000242913"/>
    </source>
</evidence>
<dbReference type="GO" id="GO:0061666">
    <property type="term" value="F:UFM1 ligase activity"/>
    <property type="evidence" value="ECO:0007669"/>
    <property type="project" value="InterPro"/>
</dbReference>
<evidence type="ECO:0000259" key="15">
    <source>
        <dbReference type="Pfam" id="PF06148"/>
    </source>
</evidence>
<comment type="subcellular location">
    <subcellularLocation>
        <location evidence="2">Golgi apparatus membrane</location>
        <topology evidence="2">Peripheral membrane protein</topology>
    </subcellularLocation>
</comment>
<feature type="domain" description="E3 UFM1-protein ligase 1-like" evidence="18">
    <location>
        <begin position="1123"/>
        <end position="1238"/>
    </location>
</feature>
<keyword evidence="7" id="KW-0808">Transferase</keyword>
<dbReference type="Pfam" id="PF06148">
    <property type="entry name" value="COG2_N"/>
    <property type="match status" value="1"/>
</dbReference>
<dbReference type="GO" id="GO:0032434">
    <property type="term" value="P:regulation of proteasomal ubiquitin-dependent protein catabolic process"/>
    <property type="evidence" value="ECO:0007669"/>
    <property type="project" value="TreeGrafter"/>
</dbReference>
<dbReference type="EMBL" id="KZ269991">
    <property type="protein sequence ID" value="OZC09752.1"/>
    <property type="molecule type" value="Genomic_DNA"/>
</dbReference>
<evidence type="ECO:0000256" key="4">
    <source>
        <dbReference type="ARBA" id="ARBA00014160"/>
    </source>
</evidence>
<keyword evidence="9" id="KW-0653">Protein transport</keyword>
<keyword evidence="6" id="KW-0813">Transport</keyword>
<evidence type="ECO:0000256" key="5">
    <source>
        <dbReference type="ARBA" id="ARBA00020977"/>
    </source>
</evidence>
<dbReference type="GO" id="GO:1990592">
    <property type="term" value="P:protein K69-linked ufmylation"/>
    <property type="evidence" value="ECO:0007669"/>
    <property type="project" value="TreeGrafter"/>
</dbReference>
<evidence type="ECO:0000256" key="6">
    <source>
        <dbReference type="ARBA" id="ARBA00022448"/>
    </source>
</evidence>
<comment type="similarity">
    <text evidence="3">Belongs to the UFL1 family.</text>
</comment>
<dbReference type="GO" id="GO:0000139">
    <property type="term" value="C:Golgi membrane"/>
    <property type="evidence" value="ECO:0007669"/>
    <property type="project" value="UniProtKB-SubCell"/>
</dbReference>
<feature type="domain" description="E3 UFM1-protein ligase-like C-terminal" evidence="19">
    <location>
        <begin position="1251"/>
        <end position="1331"/>
    </location>
</feature>
<dbReference type="GO" id="GO:0015031">
    <property type="term" value="P:protein transport"/>
    <property type="evidence" value="ECO:0007669"/>
    <property type="project" value="UniProtKB-KW"/>
</dbReference>
<dbReference type="InterPro" id="IPR056580">
    <property type="entry name" value="Ufl1_dom"/>
</dbReference>
<dbReference type="PANTHER" id="PTHR31057:SF0">
    <property type="entry name" value="E3 UFM1-PROTEIN LIGASE 1"/>
    <property type="match status" value="1"/>
</dbReference>
<dbReference type="Pfam" id="PF09743">
    <property type="entry name" value="E3_UFM1_ligase"/>
    <property type="match status" value="1"/>
</dbReference>
<dbReference type="PANTHER" id="PTHR31057">
    <property type="entry name" value="E3 UFM1-PROTEIN LIGASE 1"/>
    <property type="match status" value="1"/>
</dbReference>
<evidence type="ECO:0000256" key="14">
    <source>
        <dbReference type="SAM" id="MobiDB-lite"/>
    </source>
</evidence>
<keyword evidence="21" id="KW-1185">Reference proteome</keyword>
<dbReference type="Pfam" id="PF12022">
    <property type="entry name" value="COG2_C"/>
    <property type="match status" value="1"/>
</dbReference>
<evidence type="ECO:0000259" key="19">
    <source>
        <dbReference type="Pfam" id="PF25041"/>
    </source>
</evidence>
<dbReference type="Proteomes" id="UP000242913">
    <property type="component" value="Unassembled WGS sequence"/>
</dbReference>
<evidence type="ECO:0000256" key="9">
    <source>
        <dbReference type="ARBA" id="ARBA00022927"/>
    </source>
</evidence>
<dbReference type="Pfam" id="PF25041">
    <property type="entry name" value="UFL1_C"/>
    <property type="match status" value="1"/>
</dbReference>
<keyword evidence="10" id="KW-0333">Golgi apparatus</keyword>
<evidence type="ECO:0000256" key="2">
    <source>
        <dbReference type="ARBA" id="ARBA00004395"/>
    </source>
</evidence>
<evidence type="ECO:0000256" key="10">
    <source>
        <dbReference type="ARBA" id="ARBA00023034"/>
    </source>
</evidence>
<feature type="domain" description="Conserved oligomeric Golgi complex subunit 2 N-terminal" evidence="15">
    <location>
        <begin position="33"/>
        <end position="106"/>
    </location>
</feature>